<evidence type="ECO:0000256" key="8">
    <source>
        <dbReference type="ARBA" id="ARBA00022958"/>
    </source>
</evidence>
<dbReference type="Gene3D" id="1.10.287.630">
    <property type="entry name" value="Helix hairpin bin"/>
    <property type="match status" value="1"/>
</dbReference>
<dbReference type="InterPro" id="IPR003938">
    <property type="entry name" value="K_chnl_volt-dep_EAG/ELK/ERG"/>
</dbReference>
<dbReference type="STRING" id="35608.A0A2U1P2D9"/>
<keyword evidence="3 14" id="KW-0813">Transport</keyword>
<keyword evidence="8 14" id="KW-0630">Potassium</keyword>
<keyword evidence="13" id="KW-0040">ANK repeat</keyword>
<dbReference type="GO" id="GO:0034702">
    <property type="term" value="C:monoatomic ion channel complex"/>
    <property type="evidence" value="ECO:0007669"/>
    <property type="project" value="UniProtKB-KW"/>
</dbReference>
<evidence type="ECO:0000256" key="1">
    <source>
        <dbReference type="ARBA" id="ARBA00004141"/>
    </source>
</evidence>
<comment type="caution">
    <text evidence="18">The sequence shown here is derived from an EMBL/GenBank/DDBJ whole genome shotgun (WGS) entry which is preliminary data.</text>
</comment>
<evidence type="ECO:0000313" key="19">
    <source>
        <dbReference type="Proteomes" id="UP000245207"/>
    </source>
</evidence>
<protein>
    <recommendedName>
        <fullName evidence="14">Potassium channel</fullName>
    </recommendedName>
</protein>
<dbReference type="PROSITE" id="PS50297">
    <property type="entry name" value="ANK_REP_REGION"/>
    <property type="match status" value="2"/>
</dbReference>
<dbReference type="GO" id="GO:0005249">
    <property type="term" value="F:voltage-gated potassium channel activity"/>
    <property type="evidence" value="ECO:0007669"/>
    <property type="project" value="UniProtKB-UniRule"/>
</dbReference>
<dbReference type="InterPro" id="IPR018490">
    <property type="entry name" value="cNMP-bd_dom_sf"/>
</dbReference>
<dbReference type="SUPFAM" id="SSF48403">
    <property type="entry name" value="Ankyrin repeat"/>
    <property type="match status" value="1"/>
</dbReference>
<dbReference type="PROSITE" id="PS50042">
    <property type="entry name" value="CNMP_BINDING_3"/>
    <property type="match status" value="1"/>
</dbReference>
<feature type="domain" description="KHA" evidence="17">
    <location>
        <begin position="471"/>
        <end position="553"/>
    </location>
</feature>
<evidence type="ECO:0000256" key="3">
    <source>
        <dbReference type="ARBA" id="ARBA00022448"/>
    </source>
</evidence>
<dbReference type="InterPro" id="IPR000595">
    <property type="entry name" value="cNMP-bd_dom"/>
</dbReference>
<evidence type="ECO:0000313" key="18">
    <source>
        <dbReference type="EMBL" id="PWA79918.1"/>
    </source>
</evidence>
<dbReference type="InterPro" id="IPR002110">
    <property type="entry name" value="Ankyrin_rpt"/>
</dbReference>
<dbReference type="SMART" id="SM00100">
    <property type="entry name" value="cNMP"/>
    <property type="match status" value="1"/>
</dbReference>
<feature type="domain" description="Cyclic nucleotide-binding" evidence="16">
    <location>
        <begin position="161"/>
        <end position="281"/>
    </location>
</feature>
<comment type="subunit">
    <text evidence="14">The potassium channel is composed of a homo- or heterotetrameric complex of pore-forming subunits.</text>
</comment>
<feature type="transmembrane region" description="Helical" evidence="14">
    <location>
        <begin position="29"/>
        <end position="49"/>
    </location>
</feature>
<evidence type="ECO:0000256" key="12">
    <source>
        <dbReference type="ARBA" id="ARBA00023303"/>
    </source>
</evidence>
<dbReference type="FunFam" id="2.60.120.10:FF:000074">
    <property type="entry name" value="Potassium channel KAT2"/>
    <property type="match status" value="1"/>
</dbReference>
<keyword evidence="7 14" id="KW-0851">Voltage-gated channel</keyword>
<dbReference type="SUPFAM" id="SSF51206">
    <property type="entry name" value="cAMP-binding domain-like"/>
    <property type="match status" value="1"/>
</dbReference>
<dbReference type="Proteomes" id="UP000245207">
    <property type="component" value="Unassembled WGS sequence"/>
</dbReference>
<evidence type="ECO:0000256" key="5">
    <source>
        <dbReference type="ARBA" id="ARBA00022692"/>
    </source>
</evidence>
<feature type="compositionally biased region" description="Low complexity" evidence="15">
    <location>
        <begin position="466"/>
        <end position="480"/>
    </location>
</feature>
<dbReference type="AlphaFoldDB" id="A0A2U1P2D9"/>
<comment type="domain">
    <text evidence="14">The KHA domain (rich in hydrophobic and acidic residues) present in the C-terminal part is likely to be important for tetramerization.</text>
</comment>
<evidence type="ECO:0000256" key="14">
    <source>
        <dbReference type="RuleBase" id="RU369015"/>
    </source>
</evidence>
<organism evidence="18 19">
    <name type="scientific">Artemisia annua</name>
    <name type="common">Sweet wormwood</name>
    <dbReference type="NCBI Taxonomy" id="35608"/>
    <lineage>
        <taxon>Eukaryota</taxon>
        <taxon>Viridiplantae</taxon>
        <taxon>Streptophyta</taxon>
        <taxon>Embryophyta</taxon>
        <taxon>Tracheophyta</taxon>
        <taxon>Spermatophyta</taxon>
        <taxon>Magnoliopsida</taxon>
        <taxon>eudicotyledons</taxon>
        <taxon>Gunneridae</taxon>
        <taxon>Pentapetalae</taxon>
        <taxon>asterids</taxon>
        <taxon>campanulids</taxon>
        <taxon>Asterales</taxon>
        <taxon>Asteraceae</taxon>
        <taxon>Asteroideae</taxon>
        <taxon>Anthemideae</taxon>
        <taxon>Artemisiinae</taxon>
        <taxon>Artemisia</taxon>
    </lineage>
</organism>
<keyword evidence="12 14" id="KW-0407">Ion channel</keyword>
<feature type="repeat" description="ANK" evidence="13">
    <location>
        <begin position="338"/>
        <end position="370"/>
    </location>
</feature>
<dbReference type="InterPro" id="IPR021789">
    <property type="entry name" value="KHA_dom"/>
</dbReference>
<comment type="function">
    <text evidence="14">Potassium channel.</text>
</comment>
<evidence type="ECO:0000256" key="13">
    <source>
        <dbReference type="PROSITE-ProRule" id="PRU00023"/>
    </source>
</evidence>
<evidence type="ECO:0000259" key="17">
    <source>
        <dbReference type="PROSITE" id="PS51490"/>
    </source>
</evidence>
<comment type="caution">
    <text evidence="14">Lacks conserved residue(s) required for the propagation of feature annotation.</text>
</comment>
<proteinExistence type="inferred from homology"/>
<name>A0A2U1P2D9_ARTAN</name>
<dbReference type="PROSITE" id="PS50088">
    <property type="entry name" value="ANK_REPEAT"/>
    <property type="match status" value="2"/>
</dbReference>
<dbReference type="CDD" id="cd00038">
    <property type="entry name" value="CAP_ED"/>
    <property type="match status" value="1"/>
</dbReference>
<evidence type="ECO:0000256" key="4">
    <source>
        <dbReference type="ARBA" id="ARBA00022538"/>
    </source>
</evidence>
<dbReference type="Pfam" id="PF11834">
    <property type="entry name" value="KHA"/>
    <property type="match status" value="1"/>
</dbReference>
<dbReference type="PRINTS" id="PR01463">
    <property type="entry name" value="EAGCHANLFMLY"/>
</dbReference>
<evidence type="ECO:0000256" key="6">
    <source>
        <dbReference type="ARBA" id="ARBA00022826"/>
    </source>
</evidence>
<dbReference type="PRINTS" id="PR01415">
    <property type="entry name" value="ANKYRIN"/>
</dbReference>
<feature type="repeat" description="ANK" evidence="13">
    <location>
        <begin position="371"/>
        <end position="403"/>
    </location>
</feature>
<dbReference type="InterPro" id="IPR036770">
    <property type="entry name" value="Ankyrin_rpt-contain_sf"/>
</dbReference>
<keyword evidence="10 14" id="KW-0406">Ion transport</keyword>
<keyword evidence="4 14" id="KW-0633">Potassium transport</keyword>
<dbReference type="OrthoDB" id="426293at2759"/>
<evidence type="ECO:0000256" key="10">
    <source>
        <dbReference type="ARBA" id="ARBA00023065"/>
    </source>
</evidence>
<dbReference type="SUPFAM" id="SSF81324">
    <property type="entry name" value="Voltage-gated potassium channels"/>
    <property type="match status" value="1"/>
</dbReference>
<accession>A0A2U1P2D9</accession>
<dbReference type="PROSITE" id="PS51490">
    <property type="entry name" value="KHA"/>
    <property type="match status" value="1"/>
</dbReference>
<dbReference type="Gene3D" id="2.60.120.10">
    <property type="entry name" value="Jelly Rolls"/>
    <property type="match status" value="1"/>
</dbReference>
<evidence type="ECO:0000256" key="7">
    <source>
        <dbReference type="ARBA" id="ARBA00022882"/>
    </source>
</evidence>
<gene>
    <name evidence="18" type="ORF">CTI12_AA201040</name>
</gene>
<evidence type="ECO:0000256" key="9">
    <source>
        <dbReference type="ARBA" id="ARBA00022989"/>
    </source>
</evidence>
<dbReference type="Gene3D" id="1.10.287.70">
    <property type="match status" value="1"/>
</dbReference>
<keyword evidence="9 14" id="KW-1133">Transmembrane helix</keyword>
<reference evidence="18 19" key="1">
    <citation type="journal article" date="2018" name="Mol. Plant">
        <title>The genome of Artemisia annua provides insight into the evolution of Asteraceae family and artemisinin biosynthesis.</title>
        <authorList>
            <person name="Shen Q."/>
            <person name="Zhang L."/>
            <person name="Liao Z."/>
            <person name="Wang S."/>
            <person name="Yan T."/>
            <person name="Shi P."/>
            <person name="Liu M."/>
            <person name="Fu X."/>
            <person name="Pan Q."/>
            <person name="Wang Y."/>
            <person name="Lv Z."/>
            <person name="Lu X."/>
            <person name="Zhang F."/>
            <person name="Jiang W."/>
            <person name="Ma Y."/>
            <person name="Chen M."/>
            <person name="Hao X."/>
            <person name="Li L."/>
            <person name="Tang Y."/>
            <person name="Lv G."/>
            <person name="Zhou Y."/>
            <person name="Sun X."/>
            <person name="Brodelius P.E."/>
            <person name="Rose J.K.C."/>
            <person name="Tang K."/>
        </authorList>
    </citation>
    <scope>NUCLEOTIDE SEQUENCE [LARGE SCALE GENOMIC DNA]</scope>
    <source>
        <strain evidence="19">cv. Huhao1</strain>
        <tissue evidence="18">Leaf</tissue>
    </source>
</reference>
<dbReference type="Pfam" id="PF00027">
    <property type="entry name" value="cNMP_binding"/>
    <property type="match status" value="1"/>
</dbReference>
<dbReference type="EMBL" id="PKPP01001788">
    <property type="protein sequence ID" value="PWA79918.1"/>
    <property type="molecule type" value="Genomic_DNA"/>
</dbReference>
<sequence>MPASQEGYTWIGSLKLGDYSYSNFRDIDLLKRYVTSLYFAIITMTTVGYGDIHAVNVREMIFVMVYVSFDMVLAAYLVGNITALVVRGSKTEIYRERIKNLLKYMDKNKLGKDIRYQIKDQLRSPYDSSHTDSAILQDLPSSLRATVIENLYKPHIEEVPLFKGCSMEFINQIVNRVHEEFFPPGKVILEQGSVVDQLYFICDGKLEEVVVNEGGPKEAVSILNPHDSFGDVSILCNIPEPYTVRVSERCLLLRIDKRSFSNILKIYFHDKGKILDNLLEGKESNVHMKHVVSEIKAHIDLQEAQLALRLNNAAYSGDLSRLKSLIRAGADPNKKNFDGRSPLHLAASKGHEDIALFLIQEGVEVNISDNFGNTPLLEAIKRGHDNIASLLIKEGCSLTITDSDTILSPSIARGVLNSKDYDFRTPLHVATSRGSYALAEWGNTPLDEARLSGNEMLINLLEEAKSSQSSEFPSSSQEPSAMGNWELPKDQNKYGVVLWVPDTIDELIETTVDHLKLDLSPNSCIIVTADAGKIVDVDMIANGQKLYLITTQE</sequence>
<keyword evidence="19" id="KW-1185">Reference proteome</keyword>
<keyword evidence="11 14" id="KW-0472">Membrane</keyword>
<dbReference type="Pfam" id="PF07885">
    <property type="entry name" value="Ion_trans_2"/>
    <property type="match status" value="1"/>
</dbReference>
<evidence type="ECO:0000259" key="16">
    <source>
        <dbReference type="PROSITE" id="PS50042"/>
    </source>
</evidence>
<feature type="transmembrane region" description="Helical" evidence="14">
    <location>
        <begin position="61"/>
        <end position="86"/>
    </location>
</feature>
<evidence type="ECO:0000256" key="15">
    <source>
        <dbReference type="SAM" id="MobiDB-lite"/>
    </source>
</evidence>
<comment type="domain">
    <text evidence="14">The segment S4 is probably the voltage-sensor and is characterized by a series of positively charged amino acids. The pore-forming region H5 is enclosed by the transmembrane segments S5 and S6 in the Shaker-type (1P/6TM) and contains the GYGD signature motif which seems to be involved in potassium selectivity.</text>
</comment>
<dbReference type="Pfam" id="PF12796">
    <property type="entry name" value="Ank_2"/>
    <property type="match status" value="1"/>
</dbReference>
<dbReference type="PANTHER" id="PTHR45743">
    <property type="entry name" value="POTASSIUM CHANNEL AKT1"/>
    <property type="match status" value="1"/>
</dbReference>
<comment type="similarity">
    <text evidence="2 14">Belongs to the potassium channel family. Plant (TC 1.A.1.4) subfamily.</text>
</comment>
<evidence type="ECO:0000256" key="11">
    <source>
        <dbReference type="ARBA" id="ARBA00023136"/>
    </source>
</evidence>
<evidence type="ECO:0000256" key="2">
    <source>
        <dbReference type="ARBA" id="ARBA00007929"/>
    </source>
</evidence>
<keyword evidence="5 14" id="KW-0812">Transmembrane</keyword>
<dbReference type="PANTHER" id="PTHR45743:SF34">
    <property type="entry name" value="POTASSIUM CHANNEL"/>
    <property type="match status" value="1"/>
</dbReference>
<comment type="subcellular location">
    <subcellularLocation>
        <location evidence="1 14">Membrane</location>
        <topology evidence="1 14">Multi-pass membrane protein</topology>
    </subcellularLocation>
</comment>
<dbReference type="InterPro" id="IPR013099">
    <property type="entry name" value="K_chnl_dom"/>
</dbReference>
<dbReference type="SMART" id="SM00248">
    <property type="entry name" value="ANK"/>
    <property type="match status" value="4"/>
</dbReference>
<dbReference type="InterPro" id="IPR045319">
    <property type="entry name" value="KAT/AKT"/>
</dbReference>
<dbReference type="InterPro" id="IPR014710">
    <property type="entry name" value="RmlC-like_jellyroll"/>
</dbReference>
<dbReference type="Gene3D" id="1.25.40.20">
    <property type="entry name" value="Ankyrin repeat-containing domain"/>
    <property type="match status" value="2"/>
</dbReference>
<keyword evidence="6 14" id="KW-0631">Potassium channel</keyword>
<feature type="region of interest" description="Disordered" evidence="15">
    <location>
        <begin position="465"/>
        <end position="486"/>
    </location>
</feature>